<protein>
    <submittedName>
        <fullName evidence="4">Uncharacterized protein</fullName>
    </submittedName>
</protein>
<feature type="region of interest" description="Disordered" evidence="1">
    <location>
        <begin position="23"/>
        <end position="44"/>
    </location>
</feature>
<evidence type="ECO:0000313" key="2">
    <source>
        <dbReference type="EMBL" id="CEK76567.1"/>
    </source>
</evidence>
<organism evidence="4">
    <name type="scientific">Arion vulgaris</name>
    <dbReference type="NCBI Taxonomy" id="1028688"/>
    <lineage>
        <taxon>Eukaryota</taxon>
        <taxon>Metazoa</taxon>
        <taxon>Spiralia</taxon>
        <taxon>Lophotrochozoa</taxon>
        <taxon>Mollusca</taxon>
        <taxon>Gastropoda</taxon>
        <taxon>Heterobranchia</taxon>
        <taxon>Euthyneura</taxon>
        <taxon>Panpulmonata</taxon>
        <taxon>Eupulmonata</taxon>
        <taxon>Stylommatophora</taxon>
        <taxon>Helicina</taxon>
        <taxon>Arionoidea</taxon>
        <taxon>Arionidae</taxon>
        <taxon>Arion</taxon>
    </lineage>
</organism>
<dbReference type="EMBL" id="HACG01029704">
    <property type="protein sequence ID" value="CEK76569.1"/>
    <property type="molecule type" value="Transcribed_RNA"/>
</dbReference>
<evidence type="ECO:0000313" key="4">
    <source>
        <dbReference type="EMBL" id="CEK76569.1"/>
    </source>
</evidence>
<evidence type="ECO:0000313" key="3">
    <source>
        <dbReference type="EMBL" id="CEK76568.1"/>
    </source>
</evidence>
<gene>
    <name evidence="4" type="primary">ORF100542</name>
    <name evidence="2" type="synonym">ORF100538</name>
    <name evidence="3" type="synonym">ORF100540</name>
    <name evidence="5" type="synonym">ORF100544</name>
</gene>
<dbReference type="EMBL" id="HACG01029702">
    <property type="protein sequence ID" value="CEK76567.1"/>
    <property type="molecule type" value="Transcribed_RNA"/>
</dbReference>
<evidence type="ECO:0000256" key="1">
    <source>
        <dbReference type="SAM" id="MobiDB-lite"/>
    </source>
</evidence>
<accession>A0A0B7A6I4</accession>
<evidence type="ECO:0000313" key="5">
    <source>
        <dbReference type="EMBL" id="CEK76570.1"/>
    </source>
</evidence>
<reference evidence="4" key="1">
    <citation type="submission" date="2014-12" db="EMBL/GenBank/DDBJ databases">
        <title>Insight into the proteome of Arion vulgaris.</title>
        <authorList>
            <person name="Aradska J."/>
            <person name="Bulat T."/>
            <person name="Smidak R."/>
            <person name="Sarate P."/>
            <person name="Gangsoo J."/>
            <person name="Sialana F."/>
            <person name="Bilban M."/>
            <person name="Lubec G."/>
        </authorList>
    </citation>
    <scope>NUCLEOTIDE SEQUENCE</scope>
    <source>
        <tissue evidence="4">Skin</tissue>
    </source>
</reference>
<proteinExistence type="predicted"/>
<dbReference type="AlphaFoldDB" id="A0A0B7A6I4"/>
<feature type="compositionally biased region" description="Polar residues" evidence="1">
    <location>
        <begin position="25"/>
        <end position="44"/>
    </location>
</feature>
<name>A0A0B7A6I4_9EUPU</name>
<dbReference type="EMBL" id="HACG01029703">
    <property type="protein sequence ID" value="CEK76568.1"/>
    <property type="molecule type" value="Transcribed_RNA"/>
</dbReference>
<dbReference type="EMBL" id="HACG01029705">
    <property type="protein sequence ID" value="CEK76570.1"/>
    <property type="molecule type" value="Transcribed_RNA"/>
</dbReference>
<sequence length="87" mass="9909">MALDTNTCETVAKDRCNRKRYRTRSVGSNKQRKSNFTPGCNPNFQRPDSSLRCENYDRHCHSGIGLYITNNGTMATIQQHSSMVPLK</sequence>